<keyword evidence="5 8" id="KW-1133">Transmembrane helix</keyword>
<name>G3WFK9_SARHA</name>
<feature type="transmembrane region" description="Helical" evidence="8">
    <location>
        <begin position="436"/>
        <end position="461"/>
    </location>
</feature>
<feature type="transmembrane region" description="Helical" evidence="8">
    <location>
        <begin position="738"/>
        <end position="763"/>
    </location>
</feature>
<proteinExistence type="inferred from homology"/>
<feature type="transmembrane region" description="Helical" evidence="8">
    <location>
        <begin position="482"/>
        <end position="504"/>
    </location>
</feature>
<feature type="transmembrane region" description="Helical" evidence="8">
    <location>
        <begin position="319"/>
        <end position="337"/>
    </location>
</feature>
<evidence type="ECO:0000313" key="13">
    <source>
        <dbReference type="Proteomes" id="UP000007648"/>
    </source>
</evidence>
<dbReference type="Pfam" id="PF16178">
    <property type="entry name" value="Anoct_dimer"/>
    <property type="match status" value="1"/>
</dbReference>
<protein>
    <recommendedName>
        <fullName evidence="8">Anoctamin</fullName>
    </recommendedName>
</protein>
<evidence type="ECO:0000259" key="10">
    <source>
        <dbReference type="Pfam" id="PF04547"/>
    </source>
</evidence>
<dbReference type="GO" id="GO:0017128">
    <property type="term" value="F:phospholipid scramblase activity"/>
    <property type="evidence" value="ECO:0007669"/>
    <property type="project" value="Ensembl"/>
</dbReference>
<dbReference type="InterPro" id="IPR032394">
    <property type="entry name" value="Anoct_dimer"/>
</dbReference>
<feature type="domain" description="Anoctamin dimerisation" evidence="11">
    <location>
        <begin position="3"/>
        <end position="228"/>
    </location>
</feature>
<reference evidence="12" key="3">
    <citation type="submission" date="2025-09" db="UniProtKB">
        <authorList>
            <consortium name="Ensembl"/>
        </authorList>
    </citation>
    <scope>IDENTIFICATION</scope>
</reference>
<evidence type="ECO:0000259" key="11">
    <source>
        <dbReference type="Pfam" id="PF16178"/>
    </source>
</evidence>
<comment type="subcellular location">
    <subcellularLocation>
        <location evidence="1">Cell membrane</location>
        <topology evidence="1">Multi-pass membrane protein</topology>
    </subcellularLocation>
    <subcellularLocation>
        <location evidence="8">Membrane</location>
        <topology evidence="8">Multi-pass membrane protein</topology>
    </subcellularLocation>
</comment>
<gene>
    <name evidence="12" type="primary">ANO7</name>
</gene>
<dbReference type="PANTHER" id="PTHR12308:SF22">
    <property type="entry name" value="ANOCTAMIN-7"/>
    <property type="match status" value="1"/>
</dbReference>
<keyword evidence="3" id="KW-1003">Cell membrane</keyword>
<organism evidence="12 13">
    <name type="scientific">Sarcophilus harrisii</name>
    <name type="common">Tasmanian devil</name>
    <name type="synonym">Sarcophilus laniarius</name>
    <dbReference type="NCBI Taxonomy" id="9305"/>
    <lineage>
        <taxon>Eukaryota</taxon>
        <taxon>Metazoa</taxon>
        <taxon>Chordata</taxon>
        <taxon>Craniata</taxon>
        <taxon>Vertebrata</taxon>
        <taxon>Euteleostomi</taxon>
        <taxon>Mammalia</taxon>
        <taxon>Metatheria</taxon>
        <taxon>Dasyuromorphia</taxon>
        <taxon>Dasyuridae</taxon>
        <taxon>Sarcophilus</taxon>
    </lineage>
</organism>
<evidence type="ECO:0000256" key="2">
    <source>
        <dbReference type="ARBA" id="ARBA00009671"/>
    </source>
</evidence>
<evidence type="ECO:0000256" key="3">
    <source>
        <dbReference type="ARBA" id="ARBA00022475"/>
    </source>
</evidence>
<dbReference type="Ensembl" id="ENSSHAT00000014332.2">
    <property type="protein sequence ID" value="ENSSHAP00000014214.1"/>
    <property type="gene ID" value="ENSSHAG00000012152.2"/>
</dbReference>
<dbReference type="GO" id="GO:0061589">
    <property type="term" value="P:calcium activated phosphatidylserine scrambling"/>
    <property type="evidence" value="ECO:0007669"/>
    <property type="project" value="Ensembl"/>
</dbReference>
<evidence type="ECO:0000313" key="12">
    <source>
        <dbReference type="Ensembl" id="ENSSHAP00000014214.1"/>
    </source>
</evidence>
<dbReference type="Pfam" id="PF04547">
    <property type="entry name" value="Anoctamin"/>
    <property type="match status" value="1"/>
</dbReference>
<dbReference type="OMA" id="GLYCQDQ"/>
<keyword evidence="4 8" id="KW-0812">Transmembrane</keyword>
<comment type="similarity">
    <text evidence="2 8">Belongs to the anoctamin family.</text>
</comment>
<evidence type="ECO:0000256" key="6">
    <source>
        <dbReference type="ARBA" id="ARBA00023136"/>
    </source>
</evidence>
<feature type="region of interest" description="Disordered" evidence="9">
    <location>
        <begin position="812"/>
        <end position="834"/>
    </location>
</feature>
<feature type="transmembrane region" description="Helical" evidence="8">
    <location>
        <begin position="393"/>
        <end position="416"/>
    </location>
</feature>
<dbReference type="GO" id="GO:0005254">
    <property type="term" value="F:chloride channel activity"/>
    <property type="evidence" value="ECO:0007669"/>
    <property type="project" value="TreeGrafter"/>
</dbReference>
<keyword evidence="13" id="KW-1185">Reference proteome</keyword>
<dbReference type="GO" id="GO:0061591">
    <property type="term" value="P:calcium activated galactosylceramide scrambling"/>
    <property type="evidence" value="ECO:0007669"/>
    <property type="project" value="Ensembl"/>
</dbReference>
<dbReference type="GeneTree" id="ENSGT00940000158551"/>
<dbReference type="InterPro" id="IPR007632">
    <property type="entry name" value="Anoctamin"/>
</dbReference>
<keyword evidence="7" id="KW-0325">Glycoprotein</keyword>
<evidence type="ECO:0000256" key="4">
    <source>
        <dbReference type="ARBA" id="ARBA00022692"/>
    </source>
</evidence>
<sequence>VPDYILVWEEGPSKKQHKARTNREKYEKKDSEHDKWRLNFLTQLQATGLLVEQHLVKSGKRSIHYVLLHAPWIVLCYYAEALRIKMPLQALPTQSSHGSTKLMRKLGIWNPLDEEVPDRPRDYYTCQFKGTKLSRFLGSNSPKTFFASTIRHQILSEILEKTSFGHERKGLFGIEHLLSEKVFKAAFPPHDGPFQIPPEGLAPEEMNQRQILYHYWAKWSKWMKYQPLHHVRRYFGEKIAFYFAWLGFYTAWLLPASLVGVVVFLVGCFTVSMDIPTQDICDIEQDRWMCPLCSDCPFWKLSSICKITKISRLFDNSGTVFFSVFMSLWAVTFLEYWKRRSARLAHLWDCYDYKDYEEQPRPKFVVMAPMTTRNLVTNLEEPFFPKKSYFQRAFMSASIIIAMVATIVLLLIAIILYRATVTILVSKSRNIFLLKWAPWIAGFTSAIMNLSFILLLAKIYVPVAYALTNWEMHKTQSKFEDSFVLKVFIFQFVNINSFLIYIAFFKGRFSGYPGNYRTFFGIQNENCINGSCFVDLAQEMLIIMVGRQIFISLLEIFIPKLQVWRHRKNLYAKQNKKKEEENSNSLGETNYELLKYEGLFEEYLEMVIQFGFITIFVVACPLAPLFTLLNNWIEIRLDAQKFVCQYRRPVAEKAQNIGIWFQILQVLTHLAVLSNALLIAFTSDFLQRTYYQYTHSYDLHGYINFTLAQAPKAFVLVSNHTCRYQAFREGSGKRSFTFWNLLAIRLAFIIIFEHVIFPVAWLINVLLPDVPESVKVKVKQEYFLAKQALADHEILFGTNKAKDQDIKRELEDQESLHPVQQAGAAGEELDLGTK</sequence>
<keyword evidence="6 8" id="KW-0472">Membrane</keyword>
<feature type="transmembrane region" description="Helical" evidence="8">
    <location>
        <begin position="603"/>
        <end position="626"/>
    </location>
</feature>
<evidence type="ECO:0000256" key="5">
    <source>
        <dbReference type="ARBA" id="ARBA00022989"/>
    </source>
</evidence>
<dbReference type="PANTHER" id="PTHR12308">
    <property type="entry name" value="ANOCTAMIN"/>
    <property type="match status" value="1"/>
</dbReference>
<dbReference type="AlphaFoldDB" id="G3WFK9"/>
<dbReference type="InParanoid" id="G3WFK9"/>
<evidence type="ECO:0000256" key="9">
    <source>
        <dbReference type="SAM" id="MobiDB-lite"/>
    </source>
</evidence>
<dbReference type="GO" id="GO:0061590">
    <property type="term" value="P:calcium activated phosphatidylcholine scrambling"/>
    <property type="evidence" value="ECO:0007669"/>
    <property type="project" value="Ensembl"/>
</dbReference>
<reference evidence="12" key="2">
    <citation type="submission" date="2025-08" db="UniProtKB">
        <authorList>
            <consortium name="Ensembl"/>
        </authorList>
    </citation>
    <scope>IDENTIFICATION</scope>
</reference>
<feature type="transmembrane region" description="Helical" evidence="8">
    <location>
        <begin position="659"/>
        <end position="681"/>
    </location>
</feature>
<evidence type="ECO:0000256" key="8">
    <source>
        <dbReference type="RuleBase" id="RU280814"/>
    </source>
</evidence>
<dbReference type="FunCoup" id="G3WFK9">
    <property type="interactions" value="255"/>
</dbReference>
<dbReference type="GO" id="GO:0046983">
    <property type="term" value="F:protein dimerization activity"/>
    <property type="evidence" value="ECO:0007669"/>
    <property type="project" value="InterPro"/>
</dbReference>
<dbReference type="GO" id="GO:0051649">
    <property type="term" value="P:establishment of localization in cell"/>
    <property type="evidence" value="ECO:0007669"/>
    <property type="project" value="Ensembl"/>
</dbReference>
<reference evidence="12 13" key="1">
    <citation type="journal article" date="2011" name="Proc. Natl. Acad. Sci. U.S.A.">
        <title>Genetic diversity and population structure of the endangered marsupial Sarcophilus harrisii (Tasmanian devil).</title>
        <authorList>
            <person name="Miller W."/>
            <person name="Hayes V.M."/>
            <person name="Ratan A."/>
            <person name="Petersen D.C."/>
            <person name="Wittekindt N.E."/>
            <person name="Miller J."/>
            <person name="Walenz B."/>
            <person name="Knight J."/>
            <person name="Qi J."/>
            <person name="Zhao F."/>
            <person name="Wang Q."/>
            <person name="Bedoya-Reina O.C."/>
            <person name="Katiyar N."/>
            <person name="Tomsho L.P."/>
            <person name="Kasson L.M."/>
            <person name="Hardie R.A."/>
            <person name="Woodbridge P."/>
            <person name="Tindall E.A."/>
            <person name="Bertelsen M.F."/>
            <person name="Dixon D."/>
            <person name="Pyecroft S."/>
            <person name="Helgen K.M."/>
            <person name="Lesk A.M."/>
            <person name="Pringle T.H."/>
            <person name="Patterson N."/>
            <person name="Zhang Y."/>
            <person name="Kreiss A."/>
            <person name="Woods G.M."/>
            <person name="Jones M.E."/>
            <person name="Schuster S.C."/>
        </authorList>
    </citation>
    <scope>NUCLEOTIDE SEQUENCE [LARGE SCALE GENOMIC DNA]</scope>
</reference>
<feature type="transmembrane region" description="Helical" evidence="8">
    <location>
        <begin position="239"/>
        <end position="266"/>
    </location>
</feature>
<dbReference type="eggNOG" id="KOG2514">
    <property type="taxonomic scope" value="Eukaryota"/>
</dbReference>
<feature type="domain" description="Anoctamin transmembrane" evidence="10">
    <location>
        <begin position="231"/>
        <end position="781"/>
    </location>
</feature>
<evidence type="ECO:0000256" key="7">
    <source>
        <dbReference type="ARBA" id="ARBA00023180"/>
    </source>
</evidence>
<accession>G3WFK9</accession>
<dbReference type="GO" id="GO:0005886">
    <property type="term" value="C:plasma membrane"/>
    <property type="evidence" value="ECO:0007669"/>
    <property type="project" value="UniProtKB-SubCell"/>
</dbReference>
<dbReference type="Proteomes" id="UP000007648">
    <property type="component" value="Unassembled WGS sequence"/>
</dbReference>
<dbReference type="InterPro" id="IPR049452">
    <property type="entry name" value="Anoctamin_TM"/>
</dbReference>
<evidence type="ECO:0000256" key="1">
    <source>
        <dbReference type="ARBA" id="ARBA00004651"/>
    </source>
</evidence>